<evidence type="ECO:0000259" key="3">
    <source>
        <dbReference type="Pfam" id="PF00884"/>
    </source>
</evidence>
<dbReference type="PANTHER" id="PTHR43108:SF8">
    <property type="entry name" value="SD21168P"/>
    <property type="match status" value="1"/>
</dbReference>
<dbReference type="Gene3D" id="3.40.720.10">
    <property type="entry name" value="Alkaline Phosphatase, subunit A"/>
    <property type="match status" value="2"/>
</dbReference>
<gene>
    <name evidence="4" type="ORF">PG994_003752</name>
</gene>
<keyword evidence="2" id="KW-0732">Signal</keyword>
<keyword evidence="5" id="KW-1185">Reference proteome</keyword>
<comment type="similarity">
    <text evidence="1">Belongs to the sulfatase family.</text>
</comment>
<sequence>MLSTSIAAALALLGGHAVAKSSSAAAKKPNVVMTFTDDQDLHLNSLEYMPTVQKEITEKGTTFTRHYATVAKCCPSRAYLLRGQAAHNTNITDVHPLGNARIDYLAKQDKPFHLTIAPTAPHNELGGGHFPHYRLRIQTQGVDDMVADVVERLAANNILDNTYVIYTTDNGYHIGNHCVPAGARSDLPGAHVDLAPTFLDIAGVAPANRPDYLHGRSLLGDWHGPQRSSAKTCPADATAVATDVINVEFWGEGR</sequence>
<dbReference type="Pfam" id="PF00884">
    <property type="entry name" value="Sulfatase"/>
    <property type="match status" value="2"/>
</dbReference>
<evidence type="ECO:0000313" key="5">
    <source>
        <dbReference type="Proteomes" id="UP001480595"/>
    </source>
</evidence>
<feature type="signal peptide" evidence="2">
    <location>
        <begin position="1"/>
        <end position="19"/>
    </location>
</feature>
<dbReference type="EMBL" id="JAQQWL010000004">
    <property type="protein sequence ID" value="KAK8076480.1"/>
    <property type="molecule type" value="Genomic_DNA"/>
</dbReference>
<evidence type="ECO:0000256" key="2">
    <source>
        <dbReference type="SAM" id="SignalP"/>
    </source>
</evidence>
<dbReference type="RefSeq" id="XP_066719439.1">
    <property type="nucleotide sequence ID" value="XM_066855161.1"/>
</dbReference>
<evidence type="ECO:0000256" key="1">
    <source>
        <dbReference type="ARBA" id="ARBA00008779"/>
    </source>
</evidence>
<name>A0ABR1VZ25_9PEZI</name>
<feature type="domain" description="Sulfatase N-terminal" evidence="3">
    <location>
        <begin position="29"/>
        <end position="96"/>
    </location>
</feature>
<dbReference type="InterPro" id="IPR000917">
    <property type="entry name" value="Sulfatase_N"/>
</dbReference>
<organism evidence="4 5">
    <name type="scientific">Apiospora phragmitis</name>
    <dbReference type="NCBI Taxonomy" id="2905665"/>
    <lineage>
        <taxon>Eukaryota</taxon>
        <taxon>Fungi</taxon>
        <taxon>Dikarya</taxon>
        <taxon>Ascomycota</taxon>
        <taxon>Pezizomycotina</taxon>
        <taxon>Sordariomycetes</taxon>
        <taxon>Xylariomycetidae</taxon>
        <taxon>Amphisphaeriales</taxon>
        <taxon>Apiosporaceae</taxon>
        <taxon>Apiospora</taxon>
    </lineage>
</organism>
<feature type="domain" description="Sulfatase N-terminal" evidence="3">
    <location>
        <begin position="141"/>
        <end position="182"/>
    </location>
</feature>
<dbReference type="Proteomes" id="UP001480595">
    <property type="component" value="Unassembled WGS sequence"/>
</dbReference>
<dbReference type="PANTHER" id="PTHR43108">
    <property type="entry name" value="N-ACETYLGLUCOSAMINE-6-SULFATASE FAMILY MEMBER"/>
    <property type="match status" value="1"/>
</dbReference>
<protein>
    <submittedName>
        <fullName evidence="4">Arylsulfatase</fullName>
    </submittedName>
</protein>
<dbReference type="GeneID" id="92088224"/>
<dbReference type="SUPFAM" id="SSF53649">
    <property type="entry name" value="Alkaline phosphatase-like"/>
    <property type="match status" value="1"/>
</dbReference>
<feature type="chain" id="PRO_5046144788" evidence="2">
    <location>
        <begin position="20"/>
        <end position="254"/>
    </location>
</feature>
<dbReference type="InterPro" id="IPR017850">
    <property type="entry name" value="Alkaline_phosphatase_core_sf"/>
</dbReference>
<comment type="caution">
    <text evidence="4">The sequence shown here is derived from an EMBL/GenBank/DDBJ whole genome shotgun (WGS) entry which is preliminary data.</text>
</comment>
<accession>A0ABR1VZ25</accession>
<evidence type="ECO:0000313" key="4">
    <source>
        <dbReference type="EMBL" id="KAK8076480.1"/>
    </source>
</evidence>
<reference evidence="4 5" key="1">
    <citation type="submission" date="2023-01" db="EMBL/GenBank/DDBJ databases">
        <title>Analysis of 21 Apiospora genomes using comparative genomics revels a genus with tremendous synthesis potential of carbohydrate active enzymes and secondary metabolites.</title>
        <authorList>
            <person name="Sorensen T."/>
        </authorList>
    </citation>
    <scope>NUCLEOTIDE SEQUENCE [LARGE SCALE GENOMIC DNA]</scope>
    <source>
        <strain evidence="4 5">CBS 135458</strain>
    </source>
</reference>
<proteinExistence type="inferred from homology"/>